<dbReference type="Proteomes" id="UP000467236">
    <property type="component" value="Chromosome"/>
</dbReference>
<gene>
    <name evidence="2" type="ORF">MSHI_19230</name>
</gene>
<organism evidence="2 3">
    <name type="scientific">Mycobacterium shinjukuense</name>
    <dbReference type="NCBI Taxonomy" id="398694"/>
    <lineage>
        <taxon>Bacteria</taxon>
        <taxon>Bacillati</taxon>
        <taxon>Actinomycetota</taxon>
        <taxon>Actinomycetes</taxon>
        <taxon>Mycobacteriales</taxon>
        <taxon>Mycobacteriaceae</taxon>
        <taxon>Mycobacterium</taxon>
    </lineage>
</organism>
<evidence type="ECO:0000313" key="2">
    <source>
        <dbReference type="EMBL" id="BBX74017.1"/>
    </source>
</evidence>
<reference evidence="2 3" key="1">
    <citation type="journal article" date="2019" name="Emerg. Microbes Infect.">
        <title>Comprehensive subspecies identification of 175 nontuberculous mycobacteria species based on 7547 genomic profiles.</title>
        <authorList>
            <person name="Matsumoto Y."/>
            <person name="Kinjo T."/>
            <person name="Motooka D."/>
            <person name="Nabeya D."/>
            <person name="Jung N."/>
            <person name="Uechi K."/>
            <person name="Horii T."/>
            <person name="Iida T."/>
            <person name="Fujita J."/>
            <person name="Nakamura S."/>
        </authorList>
    </citation>
    <scope>NUCLEOTIDE SEQUENCE [LARGE SCALE GENOMIC DNA]</scope>
    <source>
        <strain evidence="2 3">JCM 14233</strain>
    </source>
</reference>
<feature type="region of interest" description="Disordered" evidence="1">
    <location>
        <begin position="1"/>
        <end position="66"/>
    </location>
</feature>
<dbReference type="AlphaFoldDB" id="A0A7I7MQF8"/>
<dbReference type="EMBL" id="AP022575">
    <property type="protein sequence ID" value="BBX74017.1"/>
    <property type="molecule type" value="Genomic_DNA"/>
</dbReference>
<evidence type="ECO:0000313" key="3">
    <source>
        <dbReference type="Proteomes" id="UP000467236"/>
    </source>
</evidence>
<feature type="compositionally biased region" description="Low complexity" evidence="1">
    <location>
        <begin position="37"/>
        <end position="60"/>
    </location>
</feature>
<evidence type="ECO:0000256" key="1">
    <source>
        <dbReference type="SAM" id="MobiDB-lite"/>
    </source>
</evidence>
<keyword evidence="3" id="KW-1185">Reference proteome</keyword>
<name>A0A7I7MQF8_9MYCO</name>
<protein>
    <submittedName>
        <fullName evidence="2">Uncharacterized protein</fullName>
    </submittedName>
</protein>
<dbReference type="KEGG" id="mshj:MSHI_19230"/>
<proteinExistence type="predicted"/>
<accession>A0A7I7MQF8</accession>
<feature type="compositionally biased region" description="Low complexity" evidence="1">
    <location>
        <begin position="9"/>
        <end position="23"/>
    </location>
</feature>
<sequence length="66" mass="6279">MAGATEPRTSAAGPADPGATADSTGTTGRSRCIDVHTSAAGPARPAGAANTANATITASTQQPSEP</sequence>